<protein>
    <recommendedName>
        <fullName evidence="4">Cell surface protein</fullName>
    </recommendedName>
</protein>
<evidence type="ECO:0000313" key="3">
    <source>
        <dbReference type="Proteomes" id="UP000756132"/>
    </source>
</evidence>
<evidence type="ECO:0000256" key="1">
    <source>
        <dbReference type="SAM" id="MobiDB-lite"/>
    </source>
</evidence>
<dbReference type="Pfam" id="PF12138">
    <property type="entry name" value="Spherulin4"/>
    <property type="match status" value="1"/>
</dbReference>
<dbReference type="EMBL" id="CP090166">
    <property type="protein sequence ID" value="UJO16377.1"/>
    <property type="molecule type" value="Genomic_DNA"/>
</dbReference>
<feature type="compositionally biased region" description="Basic residues" evidence="1">
    <location>
        <begin position="1"/>
        <end position="13"/>
    </location>
</feature>
<feature type="region of interest" description="Disordered" evidence="1">
    <location>
        <begin position="1"/>
        <end position="41"/>
    </location>
</feature>
<evidence type="ECO:0000313" key="2">
    <source>
        <dbReference type="EMBL" id="UJO16377.1"/>
    </source>
</evidence>
<dbReference type="OMA" id="TTWAPLY"/>
<dbReference type="GeneID" id="71983852"/>
<gene>
    <name evidence="2" type="ORF">CLAFUR5_03974</name>
</gene>
<keyword evidence="3" id="KW-1185">Reference proteome</keyword>
<feature type="compositionally biased region" description="Polar residues" evidence="1">
    <location>
        <begin position="21"/>
        <end position="41"/>
    </location>
</feature>
<accession>A0A9Q8LFD5</accession>
<dbReference type="KEGG" id="ffu:CLAFUR5_03974"/>
<dbReference type="PANTHER" id="PTHR35040">
    <property type="match status" value="1"/>
</dbReference>
<dbReference type="Proteomes" id="UP000756132">
    <property type="component" value="Chromosome 4"/>
</dbReference>
<dbReference type="OrthoDB" id="5342184at2759"/>
<reference evidence="2" key="1">
    <citation type="submission" date="2021-12" db="EMBL/GenBank/DDBJ databases">
        <authorList>
            <person name="Zaccaron A."/>
            <person name="Stergiopoulos I."/>
        </authorList>
    </citation>
    <scope>NUCLEOTIDE SEQUENCE</scope>
    <source>
        <strain evidence="2">Race5_Kim</strain>
    </source>
</reference>
<dbReference type="AlphaFoldDB" id="A0A9Q8LFD5"/>
<sequence length="281" mass="32593">MRRLSRVFRSRTKSRSEDQDGNQTSRPQSNGSHHARTASNKTPQSTIIVPLYIHPSKQSTWEPLYTAIVKHPHLNLLIILNPNSGPGKPPWWPNKDYLRELPLLNSRPNVTTVGYVRIDYCHRDIHEVLYDIQGYSEWPKDTTEEGIYVKGIFFDETPERYSADADMYMQRLSDWARNSEGIRGDRLVIHNPGTMPDEALSSSRPDVVCVFEDRYDQLRFGAVEREEACYMVHAVPKDEIWRAAKVVRGRAKYVFLTQAEERIYEDFGESWEEFVEAMAIA</sequence>
<proteinExistence type="predicted"/>
<reference evidence="2" key="2">
    <citation type="journal article" date="2022" name="Microb. Genom.">
        <title>A chromosome-scale genome assembly of the tomato pathogen Cladosporium fulvum reveals a compartmentalized genome architecture and the presence of a dispensable chromosome.</title>
        <authorList>
            <person name="Zaccaron A.Z."/>
            <person name="Chen L.H."/>
            <person name="Samaras A."/>
            <person name="Stergiopoulos I."/>
        </authorList>
    </citation>
    <scope>NUCLEOTIDE SEQUENCE</scope>
    <source>
        <strain evidence="2">Race5_Kim</strain>
    </source>
</reference>
<name>A0A9Q8LFD5_PASFU</name>
<dbReference type="RefSeq" id="XP_047760743.1">
    <property type="nucleotide sequence ID" value="XM_047903122.1"/>
</dbReference>
<organism evidence="2 3">
    <name type="scientific">Passalora fulva</name>
    <name type="common">Tomato leaf mold</name>
    <name type="synonym">Cladosporium fulvum</name>
    <dbReference type="NCBI Taxonomy" id="5499"/>
    <lineage>
        <taxon>Eukaryota</taxon>
        <taxon>Fungi</taxon>
        <taxon>Dikarya</taxon>
        <taxon>Ascomycota</taxon>
        <taxon>Pezizomycotina</taxon>
        <taxon>Dothideomycetes</taxon>
        <taxon>Dothideomycetidae</taxon>
        <taxon>Mycosphaerellales</taxon>
        <taxon>Mycosphaerellaceae</taxon>
        <taxon>Fulvia</taxon>
    </lineage>
</organism>
<dbReference type="InterPro" id="IPR021986">
    <property type="entry name" value="Spherulin4"/>
</dbReference>
<evidence type="ECO:0008006" key="4">
    <source>
        <dbReference type="Google" id="ProtNLM"/>
    </source>
</evidence>
<dbReference type="PANTHER" id="PTHR35040:SF9">
    <property type="entry name" value="4-LIKE CELL SURFACE PROTEIN, PUTATIVE (AFU_ORTHOLOGUE AFUA_4G14080)-RELATED"/>
    <property type="match status" value="1"/>
</dbReference>